<name>A0ABW6J0U3_STRWE</name>
<evidence type="ECO:0000256" key="1">
    <source>
        <dbReference type="SAM" id="SignalP"/>
    </source>
</evidence>
<dbReference type="InterPro" id="IPR018711">
    <property type="entry name" value="NAGPA"/>
</dbReference>
<accession>A0ABW6J0U3</accession>
<evidence type="ECO:0000259" key="2">
    <source>
        <dbReference type="Pfam" id="PF09992"/>
    </source>
</evidence>
<gene>
    <name evidence="3" type="ORF">ACFQ63_27945</name>
</gene>
<evidence type="ECO:0000313" key="4">
    <source>
        <dbReference type="Proteomes" id="UP001600424"/>
    </source>
</evidence>
<dbReference type="EMBL" id="JBHTRV010000025">
    <property type="protein sequence ID" value="MFE5983522.1"/>
    <property type="molecule type" value="Genomic_DNA"/>
</dbReference>
<dbReference type="RefSeq" id="WP_386250619.1">
    <property type="nucleotide sequence ID" value="NZ_JBHTRV010000025.1"/>
</dbReference>
<keyword evidence="3" id="KW-0378">Hydrolase</keyword>
<feature type="domain" description="Phosphodiester glycosidase" evidence="2">
    <location>
        <begin position="311"/>
        <end position="505"/>
    </location>
</feature>
<comment type="caution">
    <text evidence="3">The sequence shown here is derived from an EMBL/GenBank/DDBJ whole genome shotgun (WGS) entry which is preliminary data.</text>
</comment>
<reference evidence="3 4" key="1">
    <citation type="submission" date="2024-09" db="EMBL/GenBank/DDBJ databases">
        <title>The Natural Products Discovery Center: Release of the First 8490 Sequenced Strains for Exploring Actinobacteria Biosynthetic Diversity.</title>
        <authorList>
            <person name="Kalkreuter E."/>
            <person name="Kautsar S.A."/>
            <person name="Yang D."/>
            <person name="Bader C.D."/>
            <person name="Teijaro C.N."/>
            <person name="Fluegel L."/>
            <person name="Davis C.M."/>
            <person name="Simpson J.R."/>
            <person name="Lauterbach L."/>
            <person name="Steele A.D."/>
            <person name="Gui C."/>
            <person name="Meng S."/>
            <person name="Li G."/>
            <person name="Viehrig K."/>
            <person name="Ye F."/>
            <person name="Su P."/>
            <person name="Kiefer A.F."/>
            <person name="Nichols A."/>
            <person name="Cepeda A.J."/>
            <person name="Yan W."/>
            <person name="Fan B."/>
            <person name="Jiang Y."/>
            <person name="Adhikari A."/>
            <person name="Zheng C.-J."/>
            <person name="Schuster L."/>
            <person name="Cowan T.M."/>
            <person name="Smanski M.J."/>
            <person name="Chevrette M.G."/>
            <person name="De Carvalho L.P.S."/>
            <person name="Shen B."/>
        </authorList>
    </citation>
    <scope>NUCLEOTIDE SEQUENCE [LARGE SCALE GENOMIC DNA]</scope>
    <source>
        <strain evidence="3 4">NPDC056472</strain>
    </source>
</reference>
<dbReference type="Pfam" id="PF09992">
    <property type="entry name" value="NAGPA"/>
    <property type="match status" value="1"/>
</dbReference>
<protein>
    <submittedName>
        <fullName evidence="3">Phosphodiester glycosidase family protein</fullName>
    </submittedName>
</protein>
<dbReference type="GO" id="GO:0016798">
    <property type="term" value="F:hydrolase activity, acting on glycosyl bonds"/>
    <property type="evidence" value="ECO:0007669"/>
    <property type="project" value="UniProtKB-KW"/>
</dbReference>
<dbReference type="PANTHER" id="PTHR40446:SF2">
    <property type="entry name" value="N-ACETYLGLUCOSAMINE-1-PHOSPHODIESTER ALPHA-N-ACETYLGLUCOSAMINIDASE"/>
    <property type="match status" value="1"/>
</dbReference>
<keyword evidence="3" id="KW-0326">Glycosidase</keyword>
<keyword evidence="4" id="KW-1185">Reference proteome</keyword>
<dbReference type="PANTHER" id="PTHR40446">
    <property type="entry name" value="N-ACETYLGLUCOSAMINE-1-PHOSPHODIESTER ALPHA-N-ACETYLGLUCOSAMINIDASE"/>
    <property type="match status" value="1"/>
</dbReference>
<proteinExistence type="predicted"/>
<feature type="signal peptide" evidence="1">
    <location>
        <begin position="1"/>
        <end position="37"/>
    </location>
</feature>
<sequence length="514" mass="54525">MTLSAPRTARRGGARLVAAATALGSVFLFTASGPTSAAEEPPSAPELARWTAQTADSRLLAPGVEYFRYKETSPIAQRTYPRELNVVRIDPAKGALRIESTFGRKGGTSETVREMAAAMPEAPLAAINGGYFMNEGTPDAADAVPETIQTFGATVRDGEVMGASCVLGKNRHSVVLQYGVPYVTKLETDISVTSSLTEEQGGPYGEVTQRVDDVNRNPGGALGCPRDADDTAGELGPYEDAYKKDLAAYTDPTEFVLFNYSYKTTTPKPDVNKNITADDQAGYEVVLDSTTGVIIDGGPDRGGRTVGKGQYVLQAIGDHQVDWLRRQHKEKATLTVTQKLWDHRFEADGIKREIPLDETVDVVNGGSLLMRDGVNKYGSAGATGYAHGSCARLYDENGLSKKVSTATPQAKTDVCRDSRTAIGVDDQGRTLLVTLTGPRDQYSPDGGFLAEVTEPLKALGVMDALNQDGGGSSTMLLGGDTRPVNGLTDGPAPGVERRVYDSVYVATGGSPVVG</sequence>
<dbReference type="Proteomes" id="UP001600424">
    <property type="component" value="Unassembled WGS sequence"/>
</dbReference>
<feature type="chain" id="PRO_5047227749" evidence="1">
    <location>
        <begin position="38"/>
        <end position="514"/>
    </location>
</feature>
<organism evidence="3 4">
    <name type="scientific">Streptomyces wedmorensis</name>
    <dbReference type="NCBI Taxonomy" id="43759"/>
    <lineage>
        <taxon>Bacteria</taxon>
        <taxon>Bacillati</taxon>
        <taxon>Actinomycetota</taxon>
        <taxon>Actinomycetes</taxon>
        <taxon>Kitasatosporales</taxon>
        <taxon>Streptomycetaceae</taxon>
        <taxon>Streptomyces</taxon>
    </lineage>
</organism>
<keyword evidence="1" id="KW-0732">Signal</keyword>
<evidence type="ECO:0000313" key="3">
    <source>
        <dbReference type="EMBL" id="MFE5983522.1"/>
    </source>
</evidence>